<feature type="domain" description="PknH-like extracellular" evidence="3">
    <location>
        <begin position="133"/>
        <end position="315"/>
    </location>
</feature>
<feature type="region of interest" description="Disordered" evidence="1">
    <location>
        <begin position="1"/>
        <end position="73"/>
    </location>
</feature>
<proteinExistence type="predicted"/>
<evidence type="ECO:0000313" key="4">
    <source>
        <dbReference type="EMBL" id="PBA27887.1"/>
    </source>
</evidence>
<dbReference type="RefSeq" id="WP_095794982.1">
    <property type="nucleotide sequence ID" value="NZ_NSFD01000005.1"/>
</dbReference>
<reference evidence="4 5" key="1">
    <citation type="submission" date="2017-08" db="EMBL/GenBank/DDBJ databases">
        <title>Phylogenetic analysis of Mycobacterium avium complex whole genomes.</title>
        <authorList>
            <person name="Caverly L.J."/>
            <person name="Spilker T."/>
            <person name="Lipuma J."/>
        </authorList>
    </citation>
    <scope>NUCLEOTIDE SEQUENCE [LARGE SCALE GENOMIC DNA]</scope>
    <source>
        <strain evidence="4 5">FLAC0165</strain>
    </source>
</reference>
<keyword evidence="2" id="KW-0812">Transmembrane</keyword>
<evidence type="ECO:0000256" key="2">
    <source>
        <dbReference type="SAM" id="Phobius"/>
    </source>
</evidence>
<dbReference type="EMBL" id="NSFD01000005">
    <property type="protein sequence ID" value="PBA27887.1"/>
    <property type="molecule type" value="Genomic_DNA"/>
</dbReference>
<feature type="compositionally biased region" description="Low complexity" evidence="1">
    <location>
        <begin position="40"/>
        <end position="49"/>
    </location>
</feature>
<dbReference type="Proteomes" id="UP000217768">
    <property type="component" value="Unassembled WGS sequence"/>
</dbReference>
<dbReference type="Pfam" id="PF14032">
    <property type="entry name" value="PknH_C"/>
    <property type="match status" value="1"/>
</dbReference>
<keyword evidence="2" id="KW-1133">Transmembrane helix</keyword>
<dbReference type="InterPro" id="IPR038232">
    <property type="entry name" value="PknH-like_Extracell_sf"/>
</dbReference>
<sequence>MSGPDAGWDPQQGWGNNPGNTPAPGVGQPGVPAPPGYGAGPQAPAPGYGHFPGAPQHPLQGAQWGPFTPPRPRRSRRKLVIGAIAGVAVLAVAGGVAYVAWPSNSNVTGPSGPAEAAVPTTALSPSTVRLVPGSVLPTDQQVQQATLLGLSKHGDIDTRVYPDSKVDPASCSIAGSPDNVSVMGQAVSMAGLVYADKPGDDYRYSAYVSAAVFDTDAGAAAGWSKVADALKACTTAYTFPDASKPGDPPPRPWTISEVKTQDKQVAWLNTQQPDATHATPWKCGRAVRAAANLLVTAVLCSQNPSAGPSKLIDAVITNVNAK</sequence>
<organism evidence="4 5">
    <name type="scientific">Mycobacterium avium</name>
    <dbReference type="NCBI Taxonomy" id="1764"/>
    <lineage>
        <taxon>Bacteria</taxon>
        <taxon>Bacillati</taxon>
        <taxon>Actinomycetota</taxon>
        <taxon>Actinomycetes</taxon>
        <taxon>Mycobacteriales</taxon>
        <taxon>Mycobacteriaceae</taxon>
        <taxon>Mycobacterium</taxon>
        <taxon>Mycobacterium avium complex (MAC)</taxon>
    </lineage>
</organism>
<dbReference type="AlphaFoldDB" id="A0A2A2ZMX8"/>
<accession>A0A2A2ZMX8</accession>
<dbReference type="InterPro" id="IPR026954">
    <property type="entry name" value="PknH-like_Extracell"/>
</dbReference>
<evidence type="ECO:0000256" key="1">
    <source>
        <dbReference type="SAM" id="MobiDB-lite"/>
    </source>
</evidence>
<protein>
    <recommendedName>
        <fullName evidence="3">PknH-like extracellular domain-containing protein</fullName>
    </recommendedName>
</protein>
<comment type="caution">
    <text evidence="4">The sequence shown here is derived from an EMBL/GenBank/DDBJ whole genome shotgun (WGS) entry which is preliminary data.</text>
</comment>
<name>A0A2A2ZMX8_MYCAV</name>
<evidence type="ECO:0000313" key="5">
    <source>
        <dbReference type="Proteomes" id="UP000217768"/>
    </source>
</evidence>
<dbReference type="Gene3D" id="3.40.1000.70">
    <property type="entry name" value="PknH-like extracellular domain"/>
    <property type="match status" value="1"/>
</dbReference>
<feature type="transmembrane region" description="Helical" evidence="2">
    <location>
        <begin position="79"/>
        <end position="101"/>
    </location>
</feature>
<keyword evidence="2" id="KW-0472">Membrane</keyword>
<evidence type="ECO:0000259" key="3">
    <source>
        <dbReference type="Pfam" id="PF14032"/>
    </source>
</evidence>
<gene>
    <name evidence="4" type="ORF">CKJ66_04595</name>
</gene>